<name>A0A4S8MML5_DENBC</name>
<dbReference type="AlphaFoldDB" id="A0A4S8MML5"/>
<keyword evidence="2" id="KW-1185">Reference proteome</keyword>
<protein>
    <submittedName>
        <fullName evidence="1">Uncharacterized protein</fullName>
    </submittedName>
</protein>
<dbReference type="EMBL" id="ML179059">
    <property type="protein sequence ID" value="THV04138.1"/>
    <property type="molecule type" value="Genomic_DNA"/>
</dbReference>
<reference evidence="1 2" key="1">
    <citation type="journal article" date="2019" name="Nat. Ecol. Evol.">
        <title>Megaphylogeny resolves global patterns of mushroom evolution.</title>
        <authorList>
            <person name="Varga T."/>
            <person name="Krizsan K."/>
            <person name="Foldi C."/>
            <person name="Dima B."/>
            <person name="Sanchez-Garcia M."/>
            <person name="Sanchez-Ramirez S."/>
            <person name="Szollosi G.J."/>
            <person name="Szarkandi J.G."/>
            <person name="Papp V."/>
            <person name="Albert L."/>
            <person name="Andreopoulos W."/>
            <person name="Angelini C."/>
            <person name="Antonin V."/>
            <person name="Barry K.W."/>
            <person name="Bougher N.L."/>
            <person name="Buchanan P."/>
            <person name="Buyck B."/>
            <person name="Bense V."/>
            <person name="Catcheside P."/>
            <person name="Chovatia M."/>
            <person name="Cooper J."/>
            <person name="Damon W."/>
            <person name="Desjardin D."/>
            <person name="Finy P."/>
            <person name="Geml J."/>
            <person name="Haridas S."/>
            <person name="Hughes K."/>
            <person name="Justo A."/>
            <person name="Karasinski D."/>
            <person name="Kautmanova I."/>
            <person name="Kiss B."/>
            <person name="Kocsube S."/>
            <person name="Kotiranta H."/>
            <person name="LaButti K.M."/>
            <person name="Lechner B.E."/>
            <person name="Liimatainen K."/>
            <person name="Lipzen A."/>
            <person name="Lukacs Z."/>
            <person name="Mihaltcheva S."/>
            <person name="Morgado L.N."/>
            <person name="Niskanen T."/>
            <person name="Noordeloos M.E."/>
            <person name="Ohm R.A."/>
            <person name="Ortiz-Santana B."/>
            <person name="Ovrebo C."/>
            <person name="Racz N."/>
            <person name="Riley R."/>
            <person name="Savchenko A."/>
            <person name="Shiryaev A."/>
            <person name="Soop K."/>
            <person name="Spirin V."/>
            <person name="Szebenyi C."/>
            <person name="Tomsovsky M."/>
            <person name="Tulloss R.E."/>
            <person name="Uehling J."/>
            <person name="Grigoriev I.V."/>
            <person name="Vagvolgyi C."/>
            <person name="Papp T."/>
            <person name="Martin F.M."/>
            <person name="Miettinen O."/>
            <person name="Hibbett D.S."/>
            <person name="Nagy L.G."/>
        </authorList>
    </citation>
    <scope>NUCLEOTIDE SEQUENCE [LARGE SCALE GENOMIC DNA]</scope>
    <source>
        <strain evidence="1 2">CBS 962.96</strain>
    </source>
</reference>
<proteinExistence type="predicted"/>
<sequence>MDSHSSFEPHRQYFRGPNVATKYKLGTGGHRHGIILSVLLSQNESFGPCNMLAIKNLPYETNIVKQNWSTLRKTTTGTDFERLVKVLEMHCNNSLQQLGKPFSQGDPRQNQLLWSKDPESDVAYHIGSLYLRPLLLQNQKINPVSSSPTDTFAGPNEMIPKVSDFTLEEKEMRAETALGGRVILENWMNAILNLLQAAGIATKQAPVKIVLANFALAAFQLRWIIKGAYVEVPSDDLQALLREYGSSGLSYQGRDLLFLYPLNKLRIPLHMALFGTFALQNTTGYRSPGNSPRSRDEDEMLRRSMHRKKKASGEGNAKKVVGFLADIEQMEAIPIVGDLKLPHFNQDIGLPRYQAPNPLEIINLQGYKEDYVPALHCTAWVRQVATGGG</sequence>
<evidence type="ECO:0000313" key="2">
    <source>
        <dbReference type="Proteomes" id="UP000297245"/>
    </source>
</evidence>
<dbReference type="Proteomes" id="UP000297245">
    <property type="component" value="Unassembled WGS sequence"/>
</dbReference>
<organism evidence="1 2">
    <name type="scientific">Dendrothele bispora (strain CBS 962.96)</name>
    <dbReference type="NCBI Taxonomy" id="1314807"/>
    <lineage>
        <taxon>Eukaryota</taxon>
        <taxon>Fungi</taxon>
        <taxon>Dikarya</taxon>
        <taxon>Basidiomycota</taxon>
        <taxon>Agaricomycotina</taxon>
        <taxon>Agaricomycetes</taxon>
        <taxon>Agaricomycetidae</taxon>
        <taxon>Agaricales</taxon>
        <taxon>Agaricales incertae sedis</taxon>
        <taxon>Dendrothele</taxon>
    </lineage>
</organism>
<accession>A0A4S8MML5</accession>
<gene>
    <name evidence="1" type="ORF">K435DRAFT_791172</name>
</gene>
<evidence type="ECO:0000313" key="1">
    <source>
        <dbReference type="EMBL" id="THV04138.1"/>
    </source>
</evidence>